<name>A0A1F6DHI9_9BACT</name>
<dbReference type="InterPro" id="IPR011006">
    <property type="entry name" value="CheY-like_superfamily"/>
</dbReference>
<organism evidence="4 5">
    <name type="scientific">Candidatus Kaiserbacteria bacterium RIFCSPHIGHO2_01_FULL_56_24</name>
    <dbReference type="NCBI Taxonomy" id="1798487"/>
    <lineage>
        <taxon>Bacteria</taxon>
        <taxon>Candidatus Kaiseribacteriota</taxon>
    </lineage>
</organism>
<dbReference type="SMART" id="SM00448">
    <property type="entry name" value="REC"/>
    <property type="match status" value="2"/>
</dbReference>
<evidence type="ECO:0000256" key="1">
    <source>
        <dbReference type="ARBA" id="ARBA00022553"/>
    </source>
</evidence>
<reference evidence="4 5" key="1">
    <citation type="journal article" date="2016" name="Nat. Commun.">
        <title>Thousands of microbial genomes shed light on interconnected biogeochemical processes in an aquifer system.</title>
        <authorList>
            <person name="Anantharaman K."/>
            <person name="Brown C.T."/>
            <person name="Hug L.A."/>
            <person name="Sharon I."/>
            <person name="Castelle C.J."/>
            <person name="Probst A.J."/>
            <person name="Thomas B.C."/>
            <person name="Singh A."/>
            <person name="Wilkins M.J."/>
            <person name="Karaoz U."/>
            <person name="Brodie E.L."/>
            <person name="Williams K.H."/>
            <person name="Hubbard S.S."/>
            <person name="Banfield J.F."/>
        </authorList>
    </citation>
    <scope>NUCLEOTIDE SEQUENCE [LARGE SCALE GENOMIC DNA]</scope>
</reference>
<dbReference type="Gene3D" id="3.40.50.2300">
    <property type="match status" value="2"/>
</dbReference>
<dbReference type="Proteomes" id="UP000176377">
    <property type="component" value="Unassembled WGS sequence"/>
</dbReference>
<dbReference type="SUPFAM" id="SSF52172">
    <property type="entry name" value="CheY-like"/>
    <property type="match status" value="2"/>
</dbReference>
<feature type="modified residue" description="4-aspartylphosphate" evidence="2">
    <location>
        <position position="200"/>
    </location>
</feature>
<evidence type="ECO:0000256" key="2">
    <source>
        <dbReference type="PROSITE-ProRule" id="PRU00169"/>
    </source>
</evidence>
<dbReference type="EMBL" id="MFLA01000008">
    <property type="protein sequence ID" value="OGG60472.1"/>
    <property type="molecule type" value="Genomic_DNA"/>
</dbReference>
<evidence type="ECO:0000259" key="3">
    <source>
        <dbReference type="PROSITE" id="PS50110"/>
    </source>
</evidence>
<dbReference type="CDD" id="cd17574">
    <property type="entry name" value="REC_OmpR"/>
    <property type="match status" value="1"/>
</dbReference>
<feature type="domain" description="Response regulatory" evidence="3">
    <location>
        <begin position="151"/>
        <end position="268"/>
    </location>
</feature>
<keyword evidence="1 2" id="KW-0597">Phosphoprotein</keyword>
<dbReference type="PANTHER" id="PTHR44591:SF23">
    <property type="entry name" value="CHEY SUBFAMILY"/>
    <property type="match status" value="1"/>
</dbReference>
<sequence>MKKKILIIEDDPFLGDVLTQKLQHEGYEITLVQDGAEGLSAISRVKPDLILLDIILPTMSGYEILEKKHADPLIAPIPTIIVSNSGQPVEITRALALGVHDYLVKAQFDPEEVLSKVRASLGETSGAPSDAPSVVIKPAVKVGSGKLVGKKVMWVEDDVFLNDILAKKLTDEGCIPLNARDGEEALKVLEKETPEVLLLDLVLPGISGFDVLRKMKADERLKGIPVIVFSNLSQASDIEKARQIGAVKHLIKAQMDVSEVVAEIESVLA</sequence>
<dbReference type="InterPro" id="IPR001789">
    <property type="entry name" value="Sig_transdc_resp-reg_receiver"/>
</dbReference>
<feature type="domain" description="Response regulatory" evidence="3">
    <location>
        <begin position="4"/>
        <end position="120"/>
    </location>
</feature>
<accession>A0A1F6DHI9</accession>
<dbReference type="AlphaFoldDB" id="A0A1F6DHI9"/>
<dbReference type="GO" id="GO:0000160">
    <property type="term" value="P:phosphorelay signal transduction system"/>
    <property type="evidence" value="ECO:0007669"/>
    <property type="project" value="InterPro"/>
</dbReference>
<protein>
    <recommendedName>
        <fullName evidence="3">Response regulatory domain-containing protein</fullName>
    </recommendedName>
</protein>
<evidence type="ECO:0000313" key="5">
    <source>
        <dbReference type="Proteomes" id="UP000176377"/>
    </source>
</evidence>
<dbReference type="PANTHER" id="PTHR44591">
    <property type="entry name" value="STRESS RESPONSE REGULATOR PROTEIN 1"/>
    <property type="match status" value="1"/>
</dbReference>
<feature type="modified residue" description="4-aspartylphosphate" evidence="2">
    <location>
        <position position="53"/>
    </location>
</feature>
<gene>
    <name evidence="4" type="ORF">A2765_00025</name>
</gene>
<proteinExistence type="predicted"/>
<comment type="caution">
    <text evidence="4">The sequence shown here is derived from an EMBL/GenBank/DDBJ whole genome shotgun (WGS) entry which is preliminary data.</text>
</comment>
<dbReference type="PROSITE" id="PS50110">
    <property type="entry name" value="RESPONSE_REGULATORY"/>
    <property type="match status" value="2"/>
</dbReference>
<dbReference type="Pfam" id="PF00072">
    <property type="entry name" value="Response_reg"/>
    <property type="match status" value="2"/>
</dbReference>
<evidence type="ECO:0000313" key="4">
    <source>
        <dbReference type="EMBL" id="OGG60472.1"/>
    </source>
</evidence>
<dbReference type="InterPro" id="IPR050595">
    <property type="entry name" value="Bact_response_regulator"/>
</dbReference>